<evidence type="ECO:0000313" key="4">
    <source>
        <dbReference type="Proteomes" id="UP000239898"/>
    </source>
</evidence>
<proteinExistence type="predicted"/>
<dbReference type="Proteomes" id="UP000239898">
    <property type="component" value="Unassembled WGS sequence"/>
</dbReference>
<organism evidence="3 4">
    <name type="scientific">Xanthomonas theicola</name>
    <dbReference type="NCBI Taxonomy" id="56464"/>
    <lineage>
        <taxon>Bacteria</taxon>
        <taxon>Pseudomonadati</taxon>
        <taxon>Pseudomonadota</taxon>
        <taxon>Gammaproteobacteria</taxon>
        <taxon>Lysobacterales</taxon>
        <taxon>Lysobacteraceae</taxon>
        <taxon>Xanthomonas</taxon>
    </lineage>
</organism>
<evidence type="ECO:0000256" key="1">
    <source>
        <dbReference type="SAM" id="MobiDB-lite"/>
    </source>
</evidence>
<keyword evidence="4" id="KW-1185">Reference proteome</keyword>
<accession>A0A2S6ZJT4</accession>
<dbReference type="AlphaFoldDB" id="A0A2S6ZJT4"/>
<comment type="caution">
    <text evidence="3">The sequence shown here is derived from an EMBL/GenBank/DDBJ whole genome shotgun (WGS) entry which is preliminary data.</text>
</comment>
<feature type="compositionally biased region" description="Basic and acidic residues" evidence="1">
    <location>
        <begin position="140"/>
        <end position="154"/>
    </location>
</feature>
<sequence length="168" mass="18088">MRSTSRAASKDCCADATCVCDWTRADKVLAAERDADGALSVRMRVRGPDIAEGALETVFAPFVRLETSRSRQTGGAGLGLTIARALAEKDGAALRLRNLREGCTGRRHRAGAERSGLGARGAAPATVDRPCRHARRWRARPGEESRPSDADLDRSLSLFGRQRSQAEA</sequence>
<dbReference type="InterPro" id="IPR003594">
    <property type="entry name" value="HATPase_dom"/>
</dbReference>
<name>A0A2S6ZJT4_9XANT</name>
<evidence type="ECO:0000259" key="2">
    <source>
        <dbReference type="Pfam" id="PF02518"/>
    </source>
</evidence>
<dbReference type="SUPFAM" id="SSF55874">
    <property type="entry name" value="ATPase domain of HSP90 chaperone/DNA topoisomerase II/histidine kinase"/>
    <property type="match status" value="1"/>
</dbReference>
<evidence type="ECO:0000313" key="3">
    <source>
        <dbReference type="EMBL" id="PPT92524.1"/>
    </source>
</evidence>
<dbReference type="Gene3D" id="3.30.565.10">
    <property type="entry name" value="Histidine kinase-like ATPase, C-terminal domain"/>
    <property type="match status" value="1"/>
</dbReference>
<dbReference type="InterPro" id="IPR036890">
    <property type="entry name" value="HATPase_C_sf"/>
</dbReference>
<protein>
    <recommendedName>
        <fullName evidence="2">Histidine kinase/HSP90-like ATPase domain-containing protein</fullName>
    </recommendedName>
</protein>
<feature type="domain" description="Histidine kinase/HSP90-like ATPase" evidence="2">
    <location>
        <begin position="35"/>
        <end position="96"/>
    </location>
</feature>
<reference evidence="3 4" key="1">
    <citation type="submission" date="2016-08" db="EMBL/GenBank/DDBJ databases">
        <title>Evolution of the type three secretion system and type three effector repertoires in Xanthomonas.</title>
        <authorList>
            <person name="Merda D."/>
            <person name="Briand M."/>
            <person name="Bosis E."/>
            <person name="Rousseau C."/>
            <person name="Portier P."/>
            <person name="Jacques M.-A."/>
            <person name="Fischer-Le Saux M."/>
        </authorList>
    </citation>
    <scope>NUCLEOTIDE SEQUENCE [LARGE SCALE GENOMIC DNA]</scope>
    <source>
        <strain evidence="3 4">CFBP 4691</strain>
    </source>
</reference>
<dbReference type="OrthoDB" id="9804645at2"/>
<dbReference type="EMBL" id="MIGX01000008">
    <property type="protein sequence ID" value="PPT92524.1"/>
    <property type="molecule type" value="Genomic_DNA"/>
</dbReference>
<feature type="region of interest" description="Disordered" evidence="1">
    <location>
        <begin position="107"/>
        <end position="168"/>
    </location>
</feature>
<gene>
    <name evidence="3" type="ORF">XthCFBP4691_03295</name>
</gene>
<dbReference type="Pfam" id="PF02518">
    <property type="entry name" value="HATPase_c"/>
    <property type="match status" value="1"/>
</dbReference>